<evidence type="ECO:0008006" key="4">
    <source>
        <dbReference type="Google" id="ProtNLM"/>
    </source>
</evidence>
<gene>
    <name evidence="2" type="ORF">GCM10007874_27880</name>
</gene>
<evidence type="ECO:0000256" key="1">
    <source>
        <dbReference type="SAM" id="Phobius"/>
    </source>
</evidence>
<evidence type="ECO:0000313" key="2">
    <source>
        <dbReference type="EMBL" id="GLS19771.1"/>
    </source>
</evidence>
<protein>
    <recommendedName>
        <fullName evidence="4">Aa3 type cytochrome c oxidase subunit IV</fullName>
    </recommendedName>
</protein>
<keyword evidence="1" id="KW-0472">Membrane</keyword>
<proteinExistence type="predicted"/>
<sequence length="92" mass="9773">MAKTIKPSDDFSTHKHFYEDFLRLTLIVIFMLLSHAVGLAIGGTAHMWFTAALGIGASIVAAIVGAAIKGLDWKPGAVVLILLLLVLLMANA</sequence>
<organism evidence="2 3">
    <name type="scientific">Labrys miyagiensis</name>
    <dbReference type="NCBI Taxonomy" id="346912"/>
    <lineage>
        <taxon>Bacteria</taxon>
        <taxon>Pseudomonadati</taxon>
        <taxon>Pseudomonadota</taxon>
        <taxon>Alphaproteobacteria</taxon>
        <taxon>Hyphomicrobiales</taxon>
        <taxon>Xanthobacteraceae</taxon>
        <taxon>Labrys</taxon>
    </lineage>
</organism>
<feature type="transmembrane region" description="Helical" evidence="1">
    <location>
        <begin position="75"/>
        <end position="91"/>
    </location>
</feature>
<name>A0ABQ6CHS4_9HYPH</name>
<keyword evidence="1" id="KW-1133">Transmembrane helix</keyword>
<feature type="transmembrane region" description="Helical" evidence="1">
    <location>
        <begin position="47"/>
        <end position="68"/>
    </location>
</feature>
<dbReference type="Proteomes" id="UP001156882">
    <property type="component" value="Unassembled WGS sequence"/>
</dbReference>
<dbReference type="RefSeq" id="WP_284312794.1">
    <property type="nucleotide sequence ID" value="NZ_BSPC01000024.1"/>
</dbReference>
<keyword evidence="3" id="KW-1185">Reference proteome</keyword>
<feature type="transmembrane region" description="Helical" evidence="1">
    <location>
        <begin position="21"/>
        <end position="41"/>
    </location>
</feature>
<reference evidence="3" key="1">
    <citation type="journal article" date="2019" name="Int. J. Syst. Evol. Microbiol.">
        <title>The Global Catalogue of Microorganisms (GCM) 10K type strain sequencing project: providing services to taxonomists for standard genome sequencing and annotation.</title>
        <authorList>
            <consortium name="The Broad Institute Genomics Platform"/>
            <consortium name="The Broad Institute Genome Sequencing Center for Infectious Disease"/>
            <person name="Wu L."/>
            <person name="Ma J."/>
        </authorList>
    </citation>
    <scope>NUCLEOTIDE SEQUENCE [LARGE SCALE GENOMIC DNA]</scope>
    <source>
        <strain evidence="3">NBRC 101365</strain>
    </source>
</reference>
<evidence type="ECO:0000313" key="3">
    <source>
        <dbReference type="Proteomes" id="UP001156882"/>
    </source>
</evidence>
<accession>A0ABQ6CHS4</accession>
<dbReference type="EMBL" id="BSPC01000024">
    <property type="protein sequence ID" value="GLS19771.1"/>
    <property type="molecule type" value="Genomic_DNA"/>
</dbReference>
<comment type="caution">
    <text evidence="2">The sequence shown here is derived from an EMBL/GenBank/DDBJ whole genome shotgun (WGS) entry which is preliminary data.</text>
</comment>
<keyword evidence="1" id="KW-0812">Transmembrane</keyword>